<gene>
    <name evidence="5" type="ORF">PXH69_33460</name>
</gene>
<dbReference type="InterPro" id="IPR002938">
    <property type="entry name" value="FAD-bd"/>
</dbReference>
<dbReference type="SUPFAM" id="SSF51905">
    <property type="entry name" value="FAD/NAD(P)-binding domain"/>
    <property type="match status" value="1"/>
</dbReference>
<dbReference type="PRINTS" id="PR00420">
    <property type="entry name" value="RNGMNOXGNASE"/>
</dbReference>
<dbReference type="PANTHER" id="PTHR43004:SF19">
    <property type="entry name" value="BINDING MONOOXYGENASE, PUTATIVE (JCVI)-RELATED"/>
    <property type="match status" value="1"/>
</dbReference>
<dbReference type="Gene3D" id="3.40.30.120">
    <property type="match status" value="1"/>
</dbReference>
<evidence type="ECO:0000256" key="1">
    <source>
        <dbReference type="ARBA" id="ARBA00001974"/>
    </source>
</evidence>
<evidence type="ECO:0000256" key="3">
    <source>
        <dbReference type="ARBA" id="ARBA00022827"/>
    </source>
</evidence>
<dbReference type="Gene3D" id="3.50.50.60">
    <property type="entry name" value="FAD/NAD(P)-binding domain"/>
    <property type="match status" value="2"/>
</dbReference>
<dbReference type="AlphaFoldDB" id="A0AAW6M0C1"/>
<dbReference type="InterPro" id="IPR050641">
    <property type="entry name" value="RIFMO-like"/>
</dbReference>
<evidence type="ECO:0000313" key="5">
    <source>
        <dbReference type="EMBL" id="MDE8649880.1"/>
    </source>
</evidence>
<evidence type="ECO:0000256" key="2">
    <source>
        <dbReference type="ARBA" id="ARBA00022630"/>
    </source>
</evidence>
<sequence>MTVDVVINGAGPNGLMLACELSLAGIRPIVLERLPEPSEEPKANGLLGQVVQLIDRRGLYERLSGSPTPPQPNSTYFMFAAMALDLSLLDDSPVFGLAAPQHHITQVLEKRAAELGATIRRGHEVVGLAQDDDMVTVDVAGPEGTYRLRARYLVGADGAHSVTRTLSGIGFPGVTYDRATSRAAHATVPSDWVDAATGALTVPGYGTVQPFLPLRTEHGGFSYAPFPGHPPLISTTEWDQPETDAPMSLDELRASVHRVLTADLPLDPPSGQGPHVLRRLSGGNTRIADRFRDRRVFLIGDAAHIYTAGGGPGLNLGLQDAANLGWKLAADIRGSAPTDLLDSYETERRQAASRMVTYAQAQSALIAPGSDVTALRELFTELLSDHDTVQRLAALTAGADIRYDMGGPDTHPLIGQFAPDMELTTPNGTVRLAELTRTARPLLLDLTENPGLTETLPEWHDQLDIVTARPQPGSPTALLLRPDCYVAWATASPSPDGADRQALHNALQRCFRPTNPPTPDH</sequence>
<dbReference type="GO" id="GO:0071949">
    <property type="term" value="F:FAD binding"/>
    <property type="evidence" value="ECO:0007669"/>
    <property type="project" value="InterPro"/>
</dbReference>
<dbReference type="Gene3D" id="3.30.70.2450">
    <property type="match status" value="1"/>
</dbReference>
<keyword evidence="2" id="KW-0285">Flavoprotein</keyword>
<dbReference type="InterPro" id="IPR036188">
    <property type="entry name" value="FAD/NAD-bd_sf"/>
</dbReference>
<dbReference type="PANTHER" id="PTHR43004">
    <property type="entry name" value="TRK SYSTEM POTASSIUM UPTAKE PROTEIN"/>
    <property type="match status" value="1"/>
</dbReference>
<dbReference type="GO" id="GO:0016709">
    <property type="term" value="F:oxidoreductase activity, acting on paired donors, with incorporation or reduction of molecular oxygen, NAD(P)H as one donor, and incorporation of one atom of oxygen"/>
    <property type="evidence" value="ECO:0007669"/>
    <property type="project" value="UniProtKB-ARBA"/>
</dbReference>
<dbReference type="Pfam" id="PF01494">
    <property type="entry name" value="FAD_binding_3"/>
    <property type="match status" value="1"/>
</dbReference>
<comment type="caution">
    <text evidence="5">The sequence shown here is derived from an EMBL/GenBank/DDBJ whole genome shotgun (WGS) entry which is preliminary data.</text>
</comment>
<dbReference type="EMBL" id="JARDXE010000035">
    <property type="protein sequence ID" value="MDE8649880.1"/>
    <property type="molecule type" value="Genomic_DNA"/>
</dbReference>
<reference evidence="5" key="1">
    <citation type="submission" date="2023-02" db="EMBL/GenBank/DDBJ databases">
        <title>A novel hydrolase synthesized by Rhodococcus erythropolis HQ is responsible for the detoxification of Zearalenone.</title>
        <authorList>
            <person name="Hu J."/>
            <person name="Xu J."/>
        </authorList>
    </citation>
    <scope>NUCLEOTIDE SEQUENCE</scope>
    <source>
        <strain evidence="5">HQ</strain>
    </source>
</reference>
<protein>
    <submittedName>
        <fullName evidence="5">FAD-dependent monooxygenase</fullName>
    </submittedName>
</protein>
<evidence type="ECO:0000313" key="6">
    <source>
        <dbReference type="Proteomes" id="UP001217325"/>
    </source>
</evidence>
<dbReference type="Pfam" id="PF21274">
    <property type="entry name" value="Rng_hyd_C"/>
    <property type="match status" value="1"/>
</dbReference>
<accession>A0AAW6M0C1</accession>
<keyword evidence="5" id="KW-0503">Monooxygenase</keyword>
<evidence type="ECO:0000259" key="4">
    <source>
        <dbReference type="Pfam" id="PF01494"/>
    </source>
</evidence>
<organism evidence="5 6">
    <name type="scientific">Rhodococcus qingshengii</name>
    <dbReference type="NCBI Taxonomy" id="334542"/>
    <lineage>
        <taxon>Bacteria</taxon>
        <taxon>Bacillati</taxon>
        <taxon>Actinomycetota</taxon>
        <taxon>Actinomycetes</taxon>
        <taxon>Mycobacteriales</taxon>
        <taxon>Nocardiaceae</taxon>
        <taxon>Rhodococcus</taxon>
        <taxon>Rhodococcus erythropolis group</taxon>
    </lineage>
</organism>
<proteinExistence type="predicted"/>
<keyword evidence="5" id="KW-0560">Oxidoreductase</keyword>
<keyword evidence="3" id="KW-0274">FAD</keyword>
<dbReference type="RefSeq" id="WP_275233050.1">
    <property type="nucleotide sequence ID" value="NZ_JARDXE010000035.1"/>
</dbReference>
<name>A0AAW6M0C1_RHOSG</name>
<dbReference type="Proteomes" id="UP001217325">
    <property type="component" value="Unassembled WGS sequence"/>
</dbReference>
<feature type="domain" description="FAD-binding" evidence="4">
    <location>
        <begin position="3"/>
        <end position="357"/>
    </location>
</feature>
<comment type="cofactor">
    <cofactor evidence="1">
        <name>FAD</name>
        <dbReference type="ChEBI" id="CHEBI:57692"/>
    </cofactor>
</comment>